<evidence type="ECO:0000313" key="2">
    <source>
        <dbReference type="Proteomes" id="UP000299102"/>
    </source>
</evidence>
<evidence type="ECO:0000313" key="1">
    <source>
        <dbReference type="EMBL" id="GBP33849.1"/>
    </source>
</evidence>
<dbReference type="Pfam" id="PF13637">
    <property type="entry name" value="Ank_4"/>
    <property type="match status" value="1"/>
</dbReference>
<dbReference type="InterPro" id="IPR002110">
    <property type="entry name" value="Ankyrin_rpt"/>
</dbReference>
<reference evidence="1 2" key="1">
    <citation type="journal article" date="2019" name="Commun. Biol.">
        <title>The bagworm genome reveals a unique fibroin gene that provides high tensile strength.</title>
        <authorList>
            <person name="Kono N."/>
            <person name="Nakamura H."/>
            <person name="Ohtoshi R."/>
            <person name="Tomita M."/>
            <person name="Numata K."/>
            <person name="Arakawa K."/>
        </authorList>
    </citation>
    <scope>NUCLEOTIDE SEQUENCE [LARGE SCALE GENOMIC DNA]</scope>
</reference>
<dbReference type="Proteomes" id="UP000299102">
    <property type="component" value="Unassembled WGS sequence"/>
</dbReference>
<dbReference type="PANTHER" id="PTHR24172">
    <property type="entry name" value="ANK_REP_REGION DOMAIN-CONTAINING PROTEIN"/>
    <property type="match status" value="1"/>
</dbReference>
<accession>A0A4C1V5H5</accession>
<dbReference type="InterPro" id="IPR036770">
    <property type="entry name" value="Ankyrin_rpt-contain_sf"/>
</dbReference>
<name>A0A4C1V5H5_EUMVA</name>
<dbReference type="EMBL" id="BGZK01000280">
    <property type="protein sequence ID" value="GBP33849.1"/>
    <property type="molecule type" value="Genomic_DNA"/>
</dbReference>
<dbReference type="PANTHER" id="PTHR24172:SF4">
    <property type="entry name" value="ANK_REP_REGION DOMAIN-CONTAINING PROTEIN"/>
    <property type="match status" value="1"/>
</dbReference>
<protein>
    <submittedName>
        <fullName evidence="1">Target of rapamycin complex 2 subunit AVO2</fullName>
    </submittedName>
</protein>
<organism evidence="1 2">
    <name type="scientific">Eumeta variegata</name>
    <name type="common">Bagworm moth</name>
    <name type="synonym">Eumeta japonica</name>
    <dbReference type="NCBI Taxonomy" id="151549"/>
    <lineage>
        <taxon>Eukaryota</taxon>
        <taxon>Metazoa</taxon>
        <taxon>Ecdysozoa</taxon>
        <taxon>Arthropoda</taxon>
        <taxon>Hexapoda</taxon>
        <taxon>Insecta</taxon>
        <taxon>Pterygota</taxon>
        <taxon>Neoptera</taxon>
        <taxon>Endopterygota</taxon>
        <taxon>Lepidoptera</taxon>
        <taxon>Glossata</taxon>
        <taxon>Ditrysia</taxon>
        <taxon>Tineoidea</taxon>
        <taxon>Psychidae</taxon>
        <taxon>Oiketicinae</taxon>
        <taxon>Eumeta</taxon>
    </lineage>
</organism>
<dbReference type="OrthoDB" id="432281at2759"/>
<dbReference type="AlphaFoldDB" id="A0A4C1V5H5"/>
<dbReference type="STRING" id="151549.A0A4C1V5H5"/>
<sequence>MHRIIDSSQTNSHRNSVGGFRFLSEYAPLEGFSSCLLIHRNNININNSMSKVLPTRRLLDGSSHAELRQWVRGGASSRLERAVLAGQGRRLLAAAEALPVSRRLPALLAKCDALHAAVEKGSLLELQELLEPEYNKNKYVLCLDDAGVGLLHKCIFYDYMDIAKWLVQNFPQTVHQRDSLGRTPLHYVCMCRDEAGAAALLEGAGARAGARDAAGRTPAHYRARAPAPARGPARRRPLIALPTREEADMPRDANAIVNRAIEGMVQFTTDWTIGWTDWTIGWTDWIDTTRRCSHVKNNFDKFICTVTDGIPTVVRSAAVGPEFTGYGPERPWTK</sequence>
<dbReference type="SUPFAM" id="SSF48403">
    <property type="entry name" value="Ankyrin repeat"/>
    <property type="match status" value="1"/>
</dbReference>
<gene>
    <name evidence="1" type="primary">AVO2</name>
    <name evidence="1" type="ORF">EVAR_20960_1</name>
</gene>
<proteinExistence type="predicted"/>
<comment type="caution">
    <text evidence="1">The sequence shown here is derived from an EMBL/GenBank/DDBJ whole genome shotgun (WGS) entry which is preliminary data.</text>
</comment>
<dbReference type="Gene3D" id="1.25.40.20">
    <property type="entry name" value="Ankyrin repeat-containing domain"/>
    <property type="match status" value="1"/>
</dbReference>
<keyword evidence="2" id="KW-1185">Reference proteome</keyword>